<dbReference type="InterPro" id="IPR036291">
    <property type="entry name" value="NAD(P)-bd_dom_sf"/>
</dbReference>
<evidence type="ECO:0000256" key="2">
    <source>
        <dbReference type="SAM" id="MobiDB-lite"/>
    </source>
</evidence>
<proteinExistence type="inferred from homology"/>
<feature type="domain" description="Polysaccharide biosynthesis protein CapD-like" evidence="3">
    <location>
        <begin position="48"/>
        <end position="341"/>
    </location>
</feature>
<dbReference type="PANTHER" id="PTHR43318:SF1">
    <property type="entry name" value="POLYSACCHARIDE BIOSYNTHESIS PROTEIN EPSC-RELATED"/>
    <property type="match status" value="1"/>
</dbReference>
<name>A0ABW8UVF9_9RHOB</name>
<sequence>MPPTLSALNTQVSSAPTWPPVDAKHLLGRDEIDTSLGDEAKAYEDRVVLVSGAGGSIGSELVRQVFACKPRKIVLFELNEMALYEIHRTILAAVADTNIEVVPVLGSVCDGPKVRRTLRRHKVQVILHAAAYKHVALVEQNPLAGLSNNVMGTHTLITEAVAAGVERFVLISSDKAVRPTNVMGASKRLCELVVQDFAKRLDTSCSPIFAIVRFGNVLGSSGSVLPLFQEQVRMGGPVTVTHPDVSRYLMTVQEAVHLVLHAGSLAKGGEVFVLDMGPPVQINALARHVIHCAGLSVRDEDNPTGDIEIQFTGLRCGEKMSEELTHTGQRAGTRHPKIFTAIEKGLSEFEVAAALRALRQALADEDEEGAATNACRWVEGLADRTSPPKPISPVLRKHDSKPGFASKSFGNNQLEVGHQ</sequence>
<comment type="similarity">
    <text evidence="1">Belongs to the polysaccharide synthase family.</text>
</comment>
<dbReference type="PANTHER" id="PTHR43318">
    <property type="entry name" value="UDP-N-ACETYLGLUCOSAMINE 4,6-DEHYDRATASE"/>
    <property type="match status" value="1"/>
</dbReference>
<keyword evidence="4" id="KW-0456">Lyase</keyword>
<reference evidence="4 5" key="1">
    <citation type="submission" date="2024-08" db="EMBL/GenBank/DDBJ databases">
        <title>Tateyamaria sp. nov., isolated from marine algae.</title>
        <authorList>
            <person name="Choi B.J."/>
            <person name="Kim J.M."/>
            <person name="Lee J.K."/>
            <person name="Choi D.G."/>
            <person name="Bayburt H."/>
            <person name="Baek J.H."/>
            <person name="Han D.M."/>
            <person name="Jeon C.O."/>
        </authorList>
    </citation>
    <scope>NUCLEOTIDE SEQUENCE [LARGE SCALE GENOMIC DNA]</scope>
    <source>
        <strain evidence="4 5">KMU-156</strain>
    </source>
</reference>
<dbReference type="Gene3D" id="3.40.50.720">
    <property type="entry name" value="NAD(P)-binding Rossmann-like Domain"/>
    <property type="match status" value="1"/>
</dbReference>
<dbReference type="EC" id="4.2.1.115" evidence="4"/>
<dbReference type="Proteomes" id="UP001627408">
    <property type="component" value="Unassembled WGS sequence"/>
</dbReference>
<evidence type="ECO:0000313" key="4">
    <source>
        <dbReference type="EMBL" id="MFL4469158.1"/>
    </source>
</evidence>
<dbReference type="GO" id="GO:0016829">
    <property type="term" value="F:lyase activity"/>
    <property type="evidence" value="ECO:0007669"/>
    <property type="project" value="UniProtKB-KW"/>
</dbReference>
<feature type="region of interest" description="Disordered" evidence="2">
    <location>
        <begin position="381"/>
        <end position="419"/>
    </location>
</feature>
<evidence type="ECO:0000256" key="1">
    <source>
        <dbReference type="ARBA" id="ARBA00007430"/>
    </source>
</evidence>
<organism evidence="4 5">
    <name type="scientific">Tateyamaria armeniaca</name>
    <dbReference type="NCBI Taxonomy" id="2518930"/>
    <lineage>
        <taxon>Bacteria</taxon>
        <taxon>Pseudomonadati</taxon>
        <taxon>Pseudomonadota</taxon>
        <taxon>Alphaproteobacteria</taxon>
        <taxon>Rhodobacterales</taxon>
        <taxon>Roseobacteraceae</taxon>
        <taxon>Tateyamaria</taxon>
    </lineage>
</organism>
<dbReference type="InterPro" id="IPR003869">
    <property type="entry name" value="Polysac_CapD-like"/>
</dbReference>
<dbReference type="SUPFAM" id="SSF51735">
    <property type="entry name" value="NAD(P)-binding Rossmann-fold domains"/>
    <property type="match status" value="1"/>
</dbReference>
<keyword evidence="5" id="KW-1185">Reference proteome</keyword>
<evidence type="ECO:0000259" key="3">
    <source>
        <dbReference type="Pfam" id="PF02719"/>
    </source>
</evidence>
<feature type="compositionally biased region" description="Polar residues" evidence="2">
    <location>
        <begin position="408"/>
        <end position="419"/>
    </location>
</feature>
<dbReference type="RefSeq" id="WP_407590928.1">
    <property type="nucleotide sequence ID" value="NZ_JBHDIY010000002.1"/>
</dbReference>
<gene>
    <name evidence="4" type="ORF">ACERZ8_04475</name>
</gene>
<dbReference type="Pfam" id="PF02719">
    <property type="entry name" value="Polysacc_synt_2"/>
    <property type="match status" value="1"/>
</dbReference>
<dbReference type="CDD" id="cd05237">
    <property type="entry name" value="UDP_invert_4-6DH_SDR_e"/>
    <property type="match status" value="1"/>
</dbReference>
<dbReference type="EMBL" id="JBHDIY010000002">
    <property type="protein sequence ID" value="MFL4469158.1"/>
    <property type="molecule type" value="Genomic_DNA"/>
</dbReference>
<accession>A0ABW8UVF9</accession>
<evidence type="ECO:0000313" key="5">
    <source>
        <dbReference type="Proteomes" id="UP001627408"/>
    </source>
</evidence>
<protein>
    <submittedName>
        <fullName evidence="4">UDP-N-acetylglucosamine 4,6-dehydratase family protein</fullName>
        <ecNumber evidence="4">4.2.1.115</ecNumber>
    </submittedName>
</protein>
<dbReference type="InterPro" id="IPR051203">
    <property type="entry name" value="Polysaccharide_Synthase-Rel"/>
</dbReference>
<comment type="caution">
    <text evidence="4">The sequence shown here is derived from an EMBL/GenBank/DDBJ whole genome shotgun (WGS) entry which is preliminary data.</text>
</comment>